<gene>
    <name evidence="2" type="ORF">CC84DRAFT_1167530</name>
</gene>
<proteinExistence type="predicted"/>
<dbReference type="RefSeq" id="XP_018032851.1">
    <property type="nucleotide sequence ID" value="XM_018179194.1"/>
</dbReference>
<accession>A0A177C4X8</accession>
<organism evidence="2 3">
    <name type="scientific">Paraphaeosphaeria sporulosa</name>
    <dbReference type="NCBI Taxonomy" id="1460663"/>
    <lineage>
        <taxon>Eukaryota</taxon>
        <taxon>Fungi</taxon>
        <taxon>Dikarya</taxon>
        <taxon>Ascomycota</taxon>
        <taxon>Pezizomycotina</taxon>
        <taxon>Dothideomycetes</taxon>
        <taxon>Pleosporomycetidae</taxon>
        <taxon>Pleosporales</taxon>
        <taxon>Massarineae</taxon>
        <taxon>Didymosphaeriaceae</taxon>
        <taxon>Paraphaeosphaeria</taxon>
    </lineage>
</organism>
<reference evidence="2 3" key="1">
    <citation type="submission" date="2016-05" db="EMBL/GenBank/DDBJ databases">
        <title>Comparative analysis of secretome profiles of manganese(II)-oxidizing ascomycete fungi.</title>
        <authorList>
            <consortium name="DOE Joint Genome Institute"/>
            <person name="Zeiner C.A."/>
            <person name="Purvine S.O."/>
            <person name="Zink E.M."/>
            <person name="Wu S."/>
            <person name="Pasa-Tolic L."/>
            <person name="Chaput D.L."/>
            <person name="Haridas S."/>
            <person name="Grigoriev I.V."/>
            <person name="Santelli C.M."/>
            <person name="Hansel C.M."/>
        </authorList>
    </citation>
    <scope>NUCLEOTIDE SEQUENCE [LARGE SCALE GENOMIC DNA]</scope>
    <source>
        <strain evidence="2 3">AP3s5-JAC2a</strain>
    </source>
</reference>
<dbReference type="EMBL" id="KV441556">
    <property type="protein sequence ID" value="OAG02486.1"/>
    <property type="molecule type" value="Genomic_DNA"/>
</dbReference>
<dbReference type="OrthoDB" id="3794209at2759"/>
<evidence type="ECO:0000256" key="1">
    <source>
        <dbReference type="SAM" id="MobiDB-lite"/>
    </source>
</evidence>
<dbReference type="AlphaFoldDB" id="A0A177C4X8"/>
<evidence type="ECO:0008006" key="4">
    <source>
        <dbReference type="Google" id="ProtNLM"/>
    </source>
</evidence>
<evidence type="ECO:0000313" key="2">
    <source>
        <dbReference type="EMBL" id="OAG02486.1"/>
    </source>
</evidence>
<sequence length="224" mass="24978">MPSNIPATPAPPKVEGSNRSASPDRKSSPPIVQTHLHRASDILKDNALAHTLTTFINEGYATSSLYPSTRWDHQPVRFHTPTDIHDMLGTDGMIAAIYHISREGGQTEPVAVASISRWHGDMDGVGAQDEDGWEIKAVTTKSGWGKMGLVGRCIETITQDLIAQEQSHGEEKVKLWLHAVEEVNGDYWRRRGWNDVRGFNRPEGYWGSKFGFRLSVLLKEVDVH</sequence>
<dbReference type="InParanoid" id="A0A177C4X8"/>
<feature type="region of interest" description="Disordered" evidence="1">
    <location>
        <begin position="1"/>
        <end position="31"/>
    </location>
</feature>
<protein>
    <recommendedName>
        <fullName evidence="4">N-acetyltransferase domain-containing protein</fullName>
    </recommendedName>
</protein>
<dbReference type="GeneID" id="28762680"/>
<dbReference type="Proteomes" id="UP000077069">
    <property type="component" value="Unassembled WGS sequence"/>
</dbReference>
<keyword evidence="3" id="KW-1185">Reference proteome</keyword>
<evidence type="ECO:0000313" key="3">
    <source>
        <dbReference type="Proteomes" id="UP000077069"/>
    </source>
</evidence>
<name>A0A177C4X8_9PLEO</name>